<dbReference type="InterPro" id="IPR023614">
    <property type="entry name" value="Porin_dom_sf"/>
</dbReference>
<evidence type="ECO:0000256" key="4">
    <source>
        <dbReference type="ARBA" id="ARBA00022452"/>
    </source>
</evidence>
<keyword evidence="10" id="KW-0998">Cell outer membrane</keyword>
<evidence type="ECO:0000256" key="9">
    <source>
        <dbReference type="ARBA" id="ARBA00023136"/>
    </source>
</evidence>
<evidence type="ECO:0000256" key="11">
    <source>
        <dbReference type="SAM" id="SignalP"/>
    </source>
</evidence>
<comment type="subcellular location">
    <subcellularLocation>
        <location evidence="1">Cell outer membrane</location>
        <topology evidence="1">Multi-pass membrane protein</topology>
    </subcellularLocation>
</comment>
<feature type="domain" description="Porin" evidence="12">
    <location>
        <begin position="7"/>
        <end position="314"/>
    </location>
</feature>
<evidence type="ECO:0000313" key="13">
    <source>
        <dbReference type="EMBL" id="MFL9888624.1"/>
    </source>
</evidence>
<dbReference type="Proteomes" id="UP001629249">
    <property type="component" value="Unassembled WGS sequence"/>
</dbReference>
<protein>
    <submittedName>
        <fullName evidence="13">Porin</fullName>
    </submittedName>
</protein>
<feature type="chain" id="PRO_5046363538" evidence="11">
    <location>
        <begin position="20"/>
        <end position="359"/>
    </location>
</feature>
<evidence type="ECO:0000259" key="12">
    <source>
        <dbReference type="Pfam" id="PF13609"/>
    </source>
</evidence>
<dbReference type="EMBL" id="JAQQFN010000044">
    <property type="protein sequence ID" value="MFL9888624.1"/>
    <property type="molecule type" value="Genomic_DNA"/>
</dbReference>
<evidence type="ECO:0000256" key="7">
    <source>
        <dbReference type="ARBA" id="ARBA00023065"/>
    </source>
</evidence>
<dbReference type="CDD" id="cd00342">
    <property type="entry name" value="gram_neg_porins"/>
    <property type="match status" value="1"/>
</dbReference>
<dbReference type="Gene3D" id="2.40.160.10">
    <property type="entry name" value="Porin"/>
    <property type="match status" value="1"/>
</dbReference>
<gene>
    <name evidence="13" type="ORF">PQR66_36750</name>
</gene>
<proteinExistence type="predicted"/>
<dbReference type="Pfam" id="PF13609">
    <property type="entry name" value="Porin_4"/>
    <property type="match status" value="1"/>
</dbReference>
<dbReference type="PANTHER" id="PTHR34501">
    <property type="entry name" value="PROTEIN YDDL-RELATED"/>
    <property type="match status" value="1"/>
</dbReference>
<sequence>MKKTLVVLLLSVPACHVHAQSSVTLYGIVDEGLTYVSNVNGHSNYVLDSGIIQGNRFGLRTVEDLGGGLSTVADIEFGFNLGTGVQASAFRQSYVGLISQKWGQVSMGRQYDPMAEFIVNDSSIPYIGIYTSTELDIDRLAGEAIPNTIKYISPEWVGVKIGAIYGFSNAAGAFGGTANAPRWVGAAVSFDNHQNFGIATGFTNVNGSGGSLAQALTGANAQKVFDVGAHYTFEAITVMGTYTRASLDGVPKLGTIRATEYKALVLYQYRPDTAFGVGYNHSVWTQGRWGTFVANVDYLLSKRTDVYAMTAYQKSYSANIHPSIVDVNGAIGVPGAQNEAGASSNGRQLVTQIGIRTKF</sequence>
<keyword evidence="6 11" id="KW-0732">Signal</keyword>
<evidence type="ECO:0000256" key="2">
    <source>
        <dbReference type="ARBA" id="ARBA00011233"/>
    </source>
</evidence>
<keyword evidence="3" id="KW-0813">Transport</keyword>
<dbReference type="InterPro" id="IPR050298">
    <property type="entry name" value="Gram-neg_bact_OMP"/>
</dbReference>
<evidence type="ECO:0000256" key="10">
    <source>
        <dbReference type="ARBA" id="ARBA00023237"/>
    </source>
</evidence>
<organism evidence="13 14">
    <name type="scientific">Paraburkholderia agricolaris</name>
    <dbReference type="NCBI Taxonomy" id="2152888"/>
    <lineage>
        <taxon>Bacteria</taxon>
        <taxon>Pseudomonadati</taxon>
        <taxon>Pseudomonadota</taxon>
        <taxon>Betaproteobacteria</taxon>
        <taxon>Burkholderiales</taxon>
        <taxon>Burkholderiaceae</taxon>
        <taxon>Paraburkholderia</taxon>
    </lineage>
</organism>
<evidence type="ECO:0000256" key="3">
    <source>
        <dbReference type="ARBA" id="ARBA00022448"/>
    </source>
</evidence>
<comment type="subunit">
    <text evidence="2">Homotrimer.</text>
</comment>
<evidence type="ECO:0000256" key="8">
    <source>
        <dbReference type="ARBA" id="ARBA00023114"/>
    </source>
</evidence>
<evidence type="ECO:0000256" key="1">
    <source>
        <dbReference type="ARBA" id="ARBA00004571"/>
    </source>
</evidence>
<keyword evidence="4" id="KW-1134">Transmembrane beta strand</keyword>
<evidence type="ECO:0000256" key="5">
    <source>
        <dbReference type="ARBA" id="ARBA00022692"/>
    </source>
</evidence>
<dbReference type="SUPFAM" id="SSF56935">
    <property type="entry name" value="Porins"/>
    <property type="match status" value="1"/>
</dbReference>
<keyword evidence="5" id="KW-0812">Transmembrane</keyword>
<keyword evidence="9" id="KW-0472">Membrane</keyword>
<feature type="signal peptide" evidence="11">
    <location>
        <begin position="1"/>
        <end position="19"/>
    </location>
</feature>
<dbReference type="InterPro" id="IPR033900">
    <property type="entry name" value="Gram_neg_porin_domain"/>
</dbReference>
<keyword evidence="7" id="KW-0406">Ion transport</keyword>
<evidence type="ECO:0000256" key="6">
    <source>
        <dbReference type="ARBA" id="ARBA00022729"/>
    </source>
</evidence>
<reference evidence="13 14" key="1">
    <citation type="journal article" date="2024" name="Chem. Sci.">
        <title>Discovery of megapolipeptins by genome mining of a Burkholderiales bacteria collection.</title>
        <authorList>
            <person name="Paulo B.S."/>
            <person name="Recchia M.J.J."/>
            <person name="Lee S."/>
            <person name="Fergusson C.H."/>
            <person name="Romanowski S.B."/>
            <person name="Hernandez A."/>
            <person name="Krull N."/>
            <person name="Liu D.Y."/>
            <person name="Cavanagh H."/>
            <person name="Bos A."/>
            <person name="Gray C.A."/>
            <person name="Murphy B.T."/>
            <person name="Linington R.G."/>
            <person name="Eustaquio A.S."/>
        </authorList>
    </citation>
    <scope>NUCLEOTIDE SEQUENCE [LARGE SCALE GENOMIC DNA]</scope>
    <source>
        <strain evidence="13 14">RL16-012-BIC-B</strain>
    </source>
</reference>
<keyword evidence="14" id="KW-1185">Reference proteome</keyword>
<dbReference type="PANTHER" id="PTHR34501:SF9">
    <property type="entry name" value="MAJOR OUTER MEMBRANE PROTEIN P.IA"/>
    <property type="match status" value="1"/>
</dbReference>
<name>A0ABW8ZZE1_9BURK</name>
<accession>A0ABW8ZZE1</accession>
<dbReference type="RefSeq" id="WP_408335179.1">
    <property type="nucleotide sequence ID" value="NZ_JAQQFH010000051.1"/>
</dbReference>
<comment type="caution">
    <text evidence="13">The sequence shown here is derived from an EMBL/GenBank/DDBJ whole genome shotgun (WGS) entry which is preliminary data.</text>
</comment>
<keyword evidence="8" id="KW-0626">Porin</keyword>
<evidence type="ECO:0000313" key="14">
    <source>
        <dbReference type="Proteomes" id="UP001629249"/>
    </source>
</evidence>